<organism evidence="2 3">
    <name type="scientific">Natrinema ejinorense</name>
    <dbReference type="NCBI Taxonomy" id="373386"/>
    <lineage>
        <taxon>Archaea</taxon>
        <taxon>Methanobacteriati</taxon>
        <taxon>Methanobacteriota</taxon>
        <taxon>Stenosarchaea group</taxon>
        <taxon>Halobacteria</taxon>
        <taxon>Halobacteriales</taxon>
        <taxon>Natrialbaceae</taxon>
        <taxon>Natrinema</taxon>
    </lineage>
</organism>
<name>A0A2A5QUX6_9EURY</name>
<dbReference type="RefSeq" id="WP_097379563.1">
    <property type="nucleotide sequence ID" value="NZ_NXNI01000001.1"/>
</dbReference>
<dbReference type="InterPro" id="IPR040493">
    <property type="entry name" value="DUF5518"/>
</dbReference>
<feature type="transmembrane region" description="Helical" evidence="1">
    <location>
        <begin position="40"/>
        <end position="57"/>
    </location>
</feature>
<keyword evidence="1" id="KW-0472">Membrane</keyword>
<sequence length="146" mass="15340">MDRLETIGSILAEEAWRYPIIAGLASIPFTLALQTLAADNYILAPVLVAGSFVGYLFRSRPPESRRVGWRTGLVGGLALSWGLAGFSTRVPETARTASTGAFMLVGLAAVGVVYIVLYGALGALGSIAGAWMGNRIDRLRAPASSN</sequence>
<evidence type="ECO:0000313" key="3">
    <source>
        <dbReference type="Proteomes" id="UP000219689"/>
    </source>
</evidence>
<dbReference type="Pfam" id="PF17647">
    <property type="entry name" value="DUF5518"/>
    <property type="match status" value="1"/>
</dbReference>
<dbReference type="OrthoDB" id="177437at2157"/>
<protein>
    <recommendedName>
        <fullName evidence="4">DUF5518 domain-containing protein</fullName>
    </recommendedName>
</protein>
<feature type="transmembrane region" description="Helical" evidence="1">
    <location>
        <begin position="69"/>
        <end position="88"/>
    </location>
</feature>
<proteinExistence type="predicted"/>
<dbReference type="AlphaFoldDB" id="A0A2A5QUX6"/>
<dbReference type="Proteomes" id="UP000219689">
    <property type="component" value="Unassembled WGS sequence"/>
</dbReference>
<comment type="caution">
    <text evidence="2">The sequence shown here is derived from an EMBL/GenBank/DDBJ whole genome shotgun (WGS) entry which is preliminary data.</text>
</comment>
<evidence type="ECO:0008006" key="4">
    <source>
        <dbReference type="Google" id="ProtNLM"/>
    </source>
</evidence>
<feature type="transmembrane region" description="Helical" evidence="1">
    <location>
        <begin position="100"/>
        <end position="131"/>
    </location>
</feature>
<evidence type="ECO:0000313" key="2">
    <source>
        <dbReference type="EMBL" id="PCR90614.1"/>
    </source>
</evidence>
<keyword evidence="1" id="KW-1133">Transmembrane helix</keyword>
<reference evidence="2 3" key="1">
    <citation type="submission" date="2017-09" db="EMBL/GenBank/DDBJ databases">
        <title>Genome sequences of Natrinema ejinorence JCM 13890T.</title>
        <authorList>
            <person name="Roh S.W."/>
            <person name="Kim Y.B."/>
            <person name="Kim J.Y."/>
        </authorList>
    </citation>
    <scope>NUCLEOTIDE SEQUENCE [LARGE SCALE GENOMIC DNA]</scope>
    <source>
        <strain evidence="2 3">JCM 13890</strain>
    </source>
</reference>
<accession>A0A2A5QUX6</accession>
<keyword evidence="3" id="KW-1185">Reference proteome</keyword>
<gene>
    <name evidence="2" type="ORF">CP557_08900</name>
</gene>
<dbReference type="EMBL" id="NXNI01000001">
    <property type="protein sequence ID" value="PCR90614.1"/>
    <property type="molecule type" value="Genomic_DNA"/>
</dbReference>
<keyword evidence="1" id="KW-0812">Transmembrane</keyword>
<feature type="transmembrane region" description="Helical" evidence="1">
    <location>
        <begin position="15"/>
        <end position="34"/>
    </location>
</feature>
<evidence type="ECO:0000256" key="1">
    <source>
        <dbReference type="SAM" id="Phobius"/>
    </source>
</evidence>